<name>A0A7J0EX94_9ERIC</name>
<dbReference type="OrthoDB" id="1750920at2759"/>
<sequence>MELNNAQLLVHEDATIAQFRVDHNIPNDVMIERFGPNEDANWEVMSLCHLIFMKVSVNFVRTVLAVDVLMKREGKEFIVEDLFHMCFVDSALGSREDLTFVLLQPKRRRDSGIVDDKEVNVKVEDGEESGGRGSVKRLIIPTCQQAEGEAACGRAFSSAEGEGSWQLGHPEVWAPKFAAIELGKQVTNADSSMDHETCLAFGNTIMLPQNMANLDGEGSEEFKDKLIMQGIQIHQLAVLNSKRLKKYSTNLKKVNQRWVKSSQQLNKALQENVELKRVASKEMRKALLLLRLAQFWATSLVGVEGRMLMFDVASGNELGRGKVEGVAKHRGLGARSSVSDAFNDGPSSAEMALRQWEDLVAILWKIVSSLSRVELSSHCWLVSLCPQKFYNMKLQLDRIIFLFKATNSPIADKQSTAVLLVSGIADLHLP</sequence>
<evidence type="ECO:0000313" key="2">
    <source>
        <dbReference type="Proteomes" id="UP000585474"/>
    </source>
</evidence>
<dbReference type="Proteomes" id="UP000585474">
    <property type="component" value="Unassembled WGS sequence"/>
</dbReference>
<keyword evidence="2" id="KW-1185">Reference proteome</keyword>
<reference evidence="1 2" key="1">
    <citation type="submission" date="2019-07" db="EMBL/GenBank/DDBJ databases">
        <title>De Novo Assembly of kiwifruit Actinidia rufa.</title>
        <authorList>
            <person name="Sugita-Konishi S."/>
            <person name="Sato K."/>
            <person name="Mori E."/>
            <person name="Abe Y."/>
            <person name="Kisaki G."/>
            <person name="Hamano K."/>
            <person name="Suezawa K."/>
            <person name="Otani M."/>
            <person name="Fukuda T."/>
            <person name="Manabe T."/>
            <person name="Gomi K."/>
            <person name="Tabuchi M."/>
            <person name="Akimitsu K."/>
            <person name="Kataoka I."/>
        </authorList>
    </citation>
    <scope>NUCLEOTIDE SEQUENCE [LARGE SCALE GENOMIC DNA]</scope>
    <source>
        <strain evidence="2">cv. Fuchu</strain>
    </source>
</reference>
<evidence type="ECO:0000313" key="1">
    <source>
        <dbReference type="EMBL" id="GFY91020.1"/>
    </source>
</evidence>
<accession>A0A7J0EX94</accession>
<organism evidence="1 2">
    <name type="scientific">Actinidia rufa</name>
    <dbReference type="NCBI Taxonomy" id="165716"/>
    <lineage>
        <taxon>Eukaryota</taxon>
        <taxon>Viridiplantae</taxon>
        <taxon>Streptophyta</taxon>
        <taxon>Embryophyta</taxon>
        <taxon>Tracheophyta</taxon>
        <taxon>Spermatophyta</taxon>
        <taxon>Magnoliopsida</taxon>
        <taxon>eudicotyledons</taxon>
        <taxon>Gunneridae</taxon>
        <taxon>Pentapetalae</taxon>
        <taxon>asterids</taxon>
        <taxon>Ericales</taxon>
        <taxon>Actinidiaceae</taxon>
        <taxon>Actinidia</taxon>
    </lineage>
</organism>
<dbReference type="AlphaFoldDB" id="A0A7J0EX94"/>
<proteinExistence type="predicted"/>
<comment type="caution">
    <text evidence="1">The sequence shown here is derived from an EMBL/GenBank/DDBJ whole genome shotgun (WGS) entry which is preliminary data.</text>
</comment>
<protein>
    <submittedName>
        <fullName evidence="1">Uncharacterized protein</fullName>
    </submittedName>
</protein>
<gene>
    <name evidence="1" type="ORF">Acr_07g0012160</name>
</gene>
<dbReference type="EMBL" id="BJWL01000007">
    <property type="protein sequence ID" value="GFY91020.1"/>
    <property type="molecule type" value="Genomic_DNA"/>
</dbReference>